<proteinExistence type="predicted"/>
<organism evidence="2">
    <name type="scientific">marine metagenome</name>
    <dbReference type="NCBI Taxonomy" id="408172"/>
    <lineage>
        <taxon>unclassified sequences</taxon>
        <taxon>metagenomes</taxon>
        <taxon>ecological metagenomes</taxon>
    </lineage>
</organism>
<reference evidence="2" key="1">
    <citation type="submission" date="2018-05" db="EMBL/GenBank/DDBJ databases">
        <authorList>
            <person name="Lanie J.A."/>
            <person name="Ng W.-L."/>
            <person name="Kazmierczak K.M."/>
            <person name="Andrzejewski T.M."/>
            <person name="Davidsen T.M."/>
            <person name="Wayne K.J."/>
            <person name="Tettelin H."/>
            <person name="Glass J.I."/>
            <person name="Rusch D."/>
            <person name="Podicherti R."/>
            <person name="Tsui H.-C.T."/>
            <person name="Winkler M.E."/>
        </authorList>
    </citation>
    <scope>NUCLEOTIDE SEQUENCE</scope>
</reference>
<feature type="compositionally biased region" description="Basic and acidic residues" evidence="1">
    <location>
        <begin position="105"/>
        <end position="121"/>
    </location>
</feature>
<protein>
    <submittedName>
        <fullName evidence="2">Uncharacterized protein</fullName>
    </submittedName>
</protein>
<dbReference type="EMBL" id="UINC01102291">
    <property type="protein sequence ID" value="SVC63796.1"/>
    <property type="molecule type" value="Genomic_DNA"/>
</dbReference>
<gene>
    <name evidence="2" type="ORF">METZ01_LOCUS316650</name>
</gene>
<sequence>MGKRAENMIRARIRRDGRAVELGYFKTKAEVAAAQQVAHAILDEWDQFKKEPLKLPSPQILIEMIDQGAYDKTIQLLAQAMIRRQNLIKRMEGRQRHWAGTPTMEAKKWQALQEKERQDLS</sequence>
<feature type="region of interest" description="Disordered" evidence="1">
    <location>
        <begin position="93"/>
        <end position="121"/>
    </location>
</feature>
<evidence type="ECO:0000313" key="2">
    <source>
        <dbReference type="EMBL" id="SVC63796.1"/>
    </source>
</evidence>
<evidence type="ECO:0000256" key="1">
    <source>
        <dbReference type="SAM" id="MobiDB-lite"/>
    </source>
</evidence>
<dbReference type="AlphaFoldDB" id="A0A382NRS6"/>
<accession>A0A382NRS6</accession>
<name>A0A382NRS6_9ZZZZ</name>